<keyword evidence="1" id="KW-1133">Transmembrane helix</keyword>
<dbReference type="EMBL" id="JAMFMB010000035">
    <property type="protein sequence ID" value="MCL6285695.1"/>
    <property type="molecule type" value="Genomic_DNA"/>
</dbReference>
<dbReference type="RefSeq" id="WP_249712735.1">
    <property type="nucleotide sequence ID" value="NZ_JAMFMB010000035.1"/>
</dbReference>
<evidence type="ECO:0000313" key="4">
    <source>
        <dbReference type="Proteomes" id="UP001203880"/>
    </source>
</evidence>
<dbReference type="InterPro" id="IPR016032">
    <property type="entry name" value="Sig_transdc_resp-reg_C-effctor"/>
</dbReference>
<keyword evidence="1" id="KW-0472">Membrane</keyword>
<dbReference type="Gene3D" id="1.10.10.10">
    <property type="entry name" value="Winged helix-like DNA-binding domain superfamily/Winged helix DNA-binding domain"/>
    <property type="match status" value="1"/>
</dbReference>
<feature type="domain" description="HTH luxR-type" evidence="2">
    <location>
        <begin position="95"/>
        <end position="152"/>
    </location>
</feature>
<dbReference type="InterPro" id="IPR036388">
    <property type="entry name" value="WH-like_DNA-bd_sf"/>
</dbReference>
<keyword evidence="1" id="KW-0812">Transmembrane</keyword>
<accession>A0ABT0Q775</accession>
<dbReference type="SUPFAM" id="SSF46894">
    <property type="entry name" value="C-terminal effector domain of the bipartite response regulators"/>
    <property type="match status" value="1"/>
</dbReference>
<protein>
    <submittedName>
        <fullName evidence="3">LuxR C-terminal-related transcriptional regulator</fullName>
    </submittedName>
</protein>
<evidence type="ECO:0000256" key="1">
    <source>
        <dbReference type="SAM" id="Phobius"/>
    </source>
</evidence>
<evidence type="ECO:0000313" key="3">
    <source>
        <dbReference type="EMBL" id="MCL6285695.1"/>
    </source>
</evidence>
<name>A0ABT0Q775_9RHOB</name>
<sequence length="167" mass="18362">MRISQSSLLWLLLVVQGACATFFLADAVMDWTGHDALGFRHLHRFEMFLALALIGGLAATIALIRAQGARARQMRRQIDVASGAFAEVITRQFDEWRLSAAERDVAMLSIKGLSVAEIAALRQTKEGTIKAQSAAVYKKAGVSGRLQLLSYFVEELLSDPLLDRSAR</sequence>
<gene>
    <name evidence="3" type="ORF">M3P21_19375</name>
</gene>
<feature type="transmembrane region" description="Helical" evidence="1">
    <location>
        <begin position="48"/>
        <end position="66"/>
    </location>
</feature>
<proteinExistence type="predicted"/>
<dbReference type="Proteomes" id="UP001203880">
    <property type="component" value="Unassembled WGS sequence"/>
</dbReference>
<dbReference type="SMART" id="SM00421">
    <property type="entry name" value="HTH_LUXR"/>
    <property type="match status" value="1"/>
</dbReference>
<evidence type="ECO:0000259" key="2">
    <source>
        <dbReference type="SMART" id="SM00421"/>
    </source>
</evidence>
<keyword evidence="4" id="KW-1185">Reference proteome</keyword>
<dbReference type="InterPro" id="IPR000792">
    <property type="entry name" value="Tscrpt_reg_LuxR_C"/>
</dbReference>
<organism evidence="3 4">
    <name type="scientific">Ruegeria spongiae</name>
    <dbReference type="NCBI Taxonomy" id="2942209"/>
    <lineage>
        <taxon>Bacteria</taxon>
        <taxon>Pseudomonadati</taxon>
        <taxon>Pseudomonadota</taxon>
        <taxon>Alphaproteobacteria</taxon>
        <taxon>Rhodobacterales</taxon>
        <taxon>Roseobacteraceae</taxon>
        <taxon>Ruegeria</taxon>
    </lineage>
</organism>
<reference evidence="3" key="1">
    <citation type="submission" date="2022-05" db="EMBL/GenBank/DDBJ databases">
        <authorList>
            <person name="Park J.-S."/>
        </authorList>
    </citation>
    <scope>NUCLEOTIDE SEQUENCE</scope>
    <source>
        <strain evidence="3">2012CJ41-6</strain>
    </source>
</reference>
<comment type="caution">
    <text evidence="3">The sequence shown here is derived from an EMBL/GenBank/DDBJ whole genome shotgun (WGS) entry which is preliminary data.</text>
</comment>